<keyword evidence="6 8" id="KW-0472">Membrane</keyword>
<dbReference type="Pfam" id="PF13715">
    <property type="entry name" value="CarbopepD_reg_2"/>
    <property type="match status" value="1"/>
</dbReference>
<keyword evidence="7 8" id="KW-0998">Cell outer membrane</keyword>
<dbReference type="InterPro" id="IPR036942">
    <property type="entry name" value="Beta-barrel_TonB_sf"/>
</dbReference>
<evidence type="ECO:0000256" key="7">
    <source>
        <dbReference type="ARBA" id="ARBA00023237"/>
    </source>
</evidence>
<feature type="domain" description="TonB-dependent receptor plug" evidence="12">
    <location>
        <begin position="146"/>
        <end position="251"/>
    </location>
</feature>
<feature type="signal peptide" evidence="10">
    <location>
        <begin position="1"/>
        <end position="28"/>
    </location>
</feature>
<dbReference type="InterPro" id="IPR008969">
    <property type="entry name" value="CarboxyPept-like_regulatory"/>
</dbReference>
<dbReference type="STRING" id="927665.HMPREF1535_01276"/>
<evidence type="ECO:0000256" key="2">
    <source>
        <dbReference type="ARBA" id="ARBA00022448"/>
    </source>
</evidence>
<dbReference type="Pfam" id="PF07715">
    <property type="entry name" value="Plug"/>
    <property type="match status" value="1"/>
</dbReference>
<dbReference type="PATRIC" id="fig|927665.4.peg.1304"/>
<evidence type="ECO:0000256" key="8">
    <source>
        <dbReference type="PROSITE-ProRule" id="PRU01360"/>
    </source>
</evidence>
<gene>
    <name evidence="13" type="ORF">HMPREF1535_01276</name>
</gene>
<dbReference type="EMBL" id="AQHV01000009">
    <property type="protein sequence ID" value="KKB57455.1"/>
    <property type="molecule type" value="Genomic_DNA"/>
</dbReference>
<organism evidence="13 14">
    <name type="scientific">Parabacteroides goldsteinii DSM 19448 = WAL 12034</name>
    <dbReference type="NCBI Taxonomy" id="927665"/>
    <lineage>
        <taxon>Bacteria</taxon>
        <taxon>Pseudomonadati</taxon>
        <taxon>Bacteroidota</taxon>
        <taxon>Bacteroidia</taxon>
        <taxon>Bacteroidales</taxon>
        <taxon>Tannerellaceae</taxon>
        <taxon>Parabacteroides</taxon>
    </lineage>
</organism>
<proteinExistence type="inferred from homology"/>
<dbReference type="AlphaFoldDB" id="A0A0F5JIN0"/>
<keyword evidence="4 8" id="KW-0812">Transmembrane</keyword>
<accession>A0A0F5JIN0</accession>
<comment type="caution">
    <text evidence="13">The sequence shown here is derived from an EMBL/GenBank/DDBJ whole genome shotgun (WGS) entry which is preliminary data.</text>
</comment>
<evidence type="ECO:0000259" key="12">
    <source>
        <dbReference type="Pfam" id="PF07715"/>
    </source>
</evidence>
<dbReference type="SUPFAM" id="SSF56935">
    <property type="entry name" value="Porins"/>
    <property type="match status" value="1"/>
</dbReference>
<evidence type="ECO:0000256" key="10">
    <source>
        <dbReference type="SAM" id="SignalP"/>
    </source>
</evidence>
<dbReference type="SUPFAM" id="SSF49464">
    <property type="entry name" value="Carboxypeptidase regulatory domain-like"/>
    <property type="match status" value="1"/>
</dbReference>
<protein>
    <submittedName>
        <fullName evidence="13">SusC/RagA family TonB-linked outer membrane protein</fullName>
    </submittedName>
</protein>
<dbReference type="Gene3D" id="2.40.170.20">
    <property type="entry name" value="TonB-dependent receptor, beta-barrel domain"/>
    <property type="match status" value="1"/>
</dbReference>
<evidence type="ECO:0000259" key="11">
    <source>
        <dbReference type="Pfam" id="PF00593"/>
    </source>
</evidence>
<dbReference type="Gene3D" id="2.60.40.1120">
    <property type="entry name" value="Carboxypeptidase-like, regulatory domain"/>
    <property type="match status" value="1"/>
</dbReference>
<evidence type="ECO:0000313" key="14">
    <source>
        <dbReference type="Proteomes" id="UP000033047"/>
    </source>
</evidence>
<keyword evidence="2 8" id="KW-0813">Transport</keyword>
<reference evidence="13 14" key="1">
    <citation type="submission" date="2013-04" db="EMBL/GenBank/DDBJ databases">
        <title>The Genome Sequence of Parabacteroides goldsteinii DSM 19448.</title>
        <authorList>
            <consortium name="The Broad Institute Genomics Platform"/>
            <person name="Earl A."/>
            <person name="Ward D."/>
            <person name="Feldgarden M."/>
            <person name="Gevers D."/>
            <person name="Martens E."/>
            <person name="Sakamoto M."/>
            <person name="Benno Y."/>
            <person name="Song Y."/>
            <person name="Liu C."/>
            <person name="Lee J."/>
            <person name="Bolanos M."/>
            <person name="Vaisanen M.L."/>
            <person name="Finegold S.M."/>
            <person name="Walker B."/>
            <person name="Young S."/>
            <person name="Zeng Q."/>
            <person name="Gargeya S."/>
            <person name="Fitzgerald M."/>
            <person name="Haas B."/>
            <person name="Abouelleil A."/>
            <person name="Allen A.W."/>
            <person name="Alvarado L."/>
            <person name="Arachchi H.M."/>
            <person name="Berlin A.M."/>
            <person name="Chapman S.B."/>
            <person name="Gainer-Dewar J."/>
            <person name="Goldberg J."/>
            <person name="Griggs A."/>
            <person name="Gujja S."/>
            <person name="Hansen M."/>
            <person name="Howarth C."/>
            <person name="Imamovic A."/>
            <person name="Ireland A."/>
            <person name="Larimer J."/>
            <person name="McCowan C."/>
            <person name="Murphy C."/>
            <person name="Pearson M."/>
            <person name="Poon T.W."/>
            <person name="Priest M."/>
            <person name="Roberts A."/>
            <person name="Saif S."/>
            <person name="Shea T."/>
            <person name="Sisk P."/>
            <person name="Sykes S."/>
            <person name="Wortman J."/>
            <person name="Nusbaum C."/>
            <person name="Birren B."/>
        </authorList>
    </citation>
    <scope>NUCLEOTIDE SEQUENCE [LARGE SCALE GENOMIC DNA]</scope>
    <source>
        <strain evidence="13 14">DSM 19448</strain>
    </source>
</reference>
<dbReference type="RefSeq" id="WP_046145605.1">
    <property type="nucleotide sequence ID" value="NZ_KQ033912.1"/>
</dbReference>
<dbReference type="FunFam" id="2.170.130.10:FF:000003">
    <property type="entry name" value="SusC/RagA family TonB-linked outer membrane protein"/>
    <property type="match status" value="1"/>
</dbReference>
<evidence type="ECO:0000256" key="5">
    <source>
        <dbReference type="ARBA" id="ARBA00023077"/>
    </source>
</evidence>
<name>A0A0F5JIN0_9BACT</name>
<dbReference type="InterPro" id="IPR037066">
    <property type="entry name" value="Plug_dom_sf"/>
</dbReference>
<evidence type="ECO:0000256" key="3">
    <source>
        <dbReference type="ARBA" id="ARBA00022452"/>
    </source>
</evidence>
<keyword evidence="10" id="KW-0732">Signal</keyword>
<dbReference type="Gene3D" id="2.170.130.10">
    <property type="entry name" value="TonB-dependent receptor, plug domain"/>
    <property type="match status" value="1"/>
</dbReference>
<dbReference type="InterPro" id="IPR023996">
    <property type="entry name" value="TonB-dep_OMP_SusC/RagA"/>
</dbReference>
<evidence type="ECO:0000256" key="4">
    <source>
        <dbReference type="ARBA" id="ARBA00022692"/>
    </source>
</evidence>
<evidence type="ECO:0000256" key="1">
    <source>
        <dbReference type="ARBA" id="ARBA00004571"/>
    </source>
</evidence>
<comment type="similarity">
    <text evidence="8 9">Belongs to the TonB-dependent receptor family.</text>
</comment>
<sequence>MMENCKNYPTSRLAFAGAFMFMASVAAATPVDSPAINGTDVNREVFVNPSTQQAKLTVTGVVEDQFGPVAGANIVEKGTTNGTITDMEGKFTLEVSPKSTLVVSFIGYREQQIPVNNQTSFTIKIVEDSEALDEVVVVGYGTQKKVNLTGSISSVNFEDQALSRPVTNVSNALAGLSAGVQVQQSSGNPGSDGSKIRIRGIGTLNNSDPLVLIDGIEGSMDLINPQDIENISVLKDAASSSIYGSRAANGVILITTKKGKAGKLSISYSGRLSYARPTNLIEQVTNYGDYMERINEAYENMGRPNHFSEATIEAWRAAEKDPNGLTENGIPNYVAYPNTDWEKEMFNHGIINDHNVSITGGTDKLRVLMSAGYLDNPGLVDNTGIRKYSLRANIEADITKWLTVGTRTFASQEDKEPANFDNANEGLRSAIAGVYPIWNGQYGAPEAPEENTMANNPLARLHDIAGSKQKTNFNTTLYSTITPIKGLSWDFNLNYKRYWEDNETWTNPYDRVRFSDGVILTPATAPSEMTTDFYNRADYSYTIQNILRYNATFAEDHDLGILAGYEEYYYKQNTRNATKKGLIDSSIHTPGSATEMQSIGGGAFDRASRSFFGRINYAYKSKYLFEANLRHDGNARYHRDYRWGTFPSFSAAWRITEESFMDNTRNWLDNLKLRVSYGSVGNNGGTDVGEYEYMSTYASAKYPLGGKLVSGLASTSIANSMLSWETSKMVNVGVDLNALNNRLSFTADVFHKKTTGILFTPSIYLTAGNKTAPRQNIAEMSTKGVELTLGWNDKAGEVNYSVSGNFSYTPNKIDKYKGVFQAGYDENGNWKSNIGDVASSSSAVDPIIEGNMKKEFYLRSPYKGSGKGYDVDGVAGGPADGMIRTELDMAWLKAMIAEGYTFMPNKTVDKSKIWYGDYIYADVNGDGIYGGTDDREFQNVSADPKFNFGFQMSAAWRGFDISMNWAGAAGFKLYWGPTFGHNSLAANVGYSLGKDVADNRYFYNPDDPSDPRTNINSKYGRLVTTASGNQNAEGTSLYLYNANYLKLKNLTFGYTVPVSVSKKVFIENLRVYISIENVFNITKYPGQDPELGATPQYTSLRQFAFGANISF</sequence>
<dbReference type="Pfam" id="PF00593">
    <property type="entry name" value="TonB_dep_Rec_b-barrel"/>
    <property type="match status" value="1"/>
</dbReference>
<dbReference type="InterPro" id="IPR023997">
    <property type="entry name" value="TonB-dep_OMP_SusC/RagA_CS"/>
</dbReference>
<dbReference type="GO" id="GO:0009279">
    <property type="term" value="C:cell outer membrane"/>
    <property type="evidence" value="ECO:0007669"/>
    <property type="project" value="UniProtKB-SubCell"/>
</dbReference>
<feature type="chain" id="PRO_5002489433" evidence="10">
    <location>
        <begin position="29"/>
        <end position="1111"/>
    </location>
</feature>
<dbReference type="NCBIfam" id="TIGR04057">
    <property type="entry name" value="SusC_RagA_signa"/>
    <property type="match status" value="1"/>
</dbReference>
<dbReference type="HOGENOM" id="CLU_004317_1_1_10"/>
<feature type="domain" description="TonB-dependent receptor-like beta-barrel" evidence="11">
    <location>
        <begin position="425"/>
        <end position="831"/>
    </location>
</feature>
<dbReference type="NCBIfam" id="TIGR04056">
    <property type="entry name" value="OMP_RagA_SusC"/>
    <property type="match status" value="1"/>
</dbReference>
<evidence type="ECO:0000256" key="6">
    <source>
        <dbReference type="ARBA" id="ARBA00023136"/>
    </source>
</evidence>
<dbReference type="InterPro" id="IPR012910">
    <property type="entry name" value="Plug_dom"/>
</dbReference>
<keyword evidence="3 8" id="KW-1134">Transmembrane beta strand</keyword>
<dbReference type="InterPro" id="IPR000531">
    <property type="entry name" value="Beta-barrel_TonB"/>
</dbReference>
<evidence type="ECO:0000256" key="9">
    <source>
        <dbReference type="RuleBase" id="RU003357"/>
    </source>
</evidence>
<evidence type="ECO:0000313" key="13">
    <source>
        <dbReference type="EMBL" id="KKB57455.1"/>
    </source>
</evidence>
<dbReference type="Proteomes" id="UP000033047">
    <property type="component" value="Unassembled WGS sequence"/>
</dbReference>
<comment type="subcellular location">
    <subcellularLocation>
        <location evidence="1 8">Cell outer membrane</location>
        <topology evidence="1 8">Multi-pass membrane protein</topology>
    </subcellularLocation>
</comment>
<keyword evidence="5 9" id="KW-0798">TonB box</keyword>
<dbReference type="PROSITE" id="PS52016">
    <property type="entry name" value="TONB_DEPENDENT_REC_3"/>
    <property type="match status" value="1"/>
</dbReference>
<dbReference type="InterPro" id="IPR039426">
    <property type="entry name" value="TonB-dep_rcpt-like"/>
</dbReference>